<evidence type="ECO:0000256" key="1">
    <source>
        <dbReference type="SAM" id="MobiDB-lite"/>
    </source>
</evidence>
<accession>X0UBI8</accession>
<feature type="non-terminal residue" evidence="2">
    <location>
        <position position="1"/>
    </location>
</feature>
<dbReference type="AlphaFoldDB" id="X0UBI8"/>
<organism evidence="2">
    <name type="scientific">marine sediment metagenome</name>
    <dbReference type="NCBI Taxonomy" id="412755"/>
    <lineage>
        <taxon>unclassified sequences</taxon>
        <taxon>metagenomes</taxon>
        <taxon>ecological metagenomes</taxon>
    </lineage>
</organism>
<gene>
    <name evidence="2" type="ORF">S01H1_02539</name>
</gene>
<dbReference type="EMBL" id="BARS01001239">
    <property type="protein sequence ID" value="GAF85845.1"/>
    <property type="molecule type" value="Genomic_DNA"/>
</dbReference>
<evidence type="ECO:0000313" key="2">
    <source>
        <dbReference type="EMBL" id="GAF85845.1"/>
    </source>
</evidence>
<sequence>YRKFKSAAVKYLGIDLSTLGMIYQDPKVVEAVRQQRPFLTLYPLSNASKCIRQMGDRLLSAGRDELKEVDMVSFWSRSLQLIKSPVSYLSSKKEREGHTSEPLLQRAGAETQRTRQQDQKGPLPDIPLESAATESDVSDEKSAGAMNPEQALVPIMEKLIRNISSLSKEIQLLRGTIEGHKKSLGPQ</sequence>
<comment type="caution">
    <text evidence="2">The sequence shown here is derived from an EMBL/GenBank/DDBJ whole genome shotgun (WGS) entry which is preliminary data.</text>
</comment>
<name>X0UBI8_9ZZZZ</name>
<feature type="region of interest" description="Disordered" evidence="1">
    <location>
        <begin position="90"/>
        <end position="150"/>
    </location>
</feature>
<reference evidence="2" key="1">
    <citation type="journal article" date="2014" name="Front. Microbiol.">
        <title>High frequency of phylogenetically diverse reductive dehalogenase-homologous genes in deep subseafloor sedimentary metagenomes.</title>
        <authorList>
            <person name="Kawai M."/>
            <person name="Futagami T."/>
            <person name="Toyoda A."/>
            <person name="Takaki Y."/>
            <person name="Nishi S."/>
            <person name="Hori S."/>
            <person name="Arai W."/>
            <person name="Tsubouchi T."/>
            <person name="Morono Y."/>
            <person name="Uchiyama I."/>
            <person name="Ito T."/>
            <person name="Fujiyama A."/>
            <person name="Inagaki F."/>
            <person name="Takami H."/>
        </authorList>
    </citation>
    <scope>NUCLEOTIDE SEQUENCE</scope>
    <source>
        <strain evidence="2">Expedition CK06-06</strain>
    </source>
</reference>
<proteinExistence type="predicted"/>
<protein>
    <submittedName>
        <fullName evidence="2">Uncharacterized protein</fullName>
    </submittedName>
</protein>